<dbReference type="PANTHER" id="PTHR46889">
    <property type="entry name" value="TRANSPOSASE INSF FOR INSERTION SEQUENCE IS3B-RELATED"/>
    <property type="match status" value="1"/>
</dbReference>
<dbReference type="Pfam" id="PF00665">
    <property type="entry name" value="rve"/>
    <property type="match status" value="1"/>
</dbReference>
<dbReference type="Gene3D" id="3.30.420.10">
    <property type="entry name" value="Ribonuclease H-like superfamily/Ribonuclease H"/>
    <property type="match status" value="1"/>
</dbReference>
<evidence type="ECO:0000313" key="4">
    <source>
        <dbReference type="Proteomes" id="UP000198282"/>
    </source>
</evidence>
<name>A0A239AP94_9ACTN</name>
<dbReference type="PROSITE" id="PS50994">
    <property type="entry name" value="INTEGRASE"/>
    <property type="match status" value="1"/>
</dbReference>
<feature type="region of interest" description="Disordered" evidence="1">
    <location>
        <begin position="185"/>
        <end position="230"/>
    </location>
</feature>
<dbReference type="InterPro" id="IPR050900">
    <property type="entry name" value="Transposase_IS3/IS150/IS904"/>
</dbReference>
<evidence type="ECO:0000256" key="1">
    <source>
        <dbReference type="SAM" id="MobiDB-lite"/>
    </source>
</evidence>
<dbReference type="Proteomes" id="UP000198282">
    <property type="component" value="Unassembled WGS sequence"/>
</dbReference>
<dbReference type="InterPro" id="IPR036397">
    <property type="entry name" value="RNaseH_sf"/>
</dbReference>
<proteinExistence type="predicted"/>
<gene>
    <name evidence="3" type="ORF">SAMN05216276_100233</name>
</gene>
<reference evidence="3 4" key="1">
    <citation type="submission" date="2017-06" db="EMBL/GenBank/DDBJ databases">
        <authorList>
            <person name="Kim H.J."/>
            <person name="Triplett B.A."/>
        </authorList>
    </citation>
    <scope>NUCLEOTIDE SEQUENCE [LARGE SCALE GENOMIC DNA]</scope>
    <source>
        <strain evidence="3 4">CGMCC 4.2132</strain>
    </source>
</reference>
<dbReference type="AlphaFoldDB" id="A0A239AP94"/>
<dbReference type="InterPro" id="IPR012337">
    <property type="entry name" value="RNaseH-like_sf"/>
</dbReference>
<accession>A0A239AP94</accession>
<protein>
    <submittedName>
        <fullName evidence="3">Integrase core domain-containing protein</fullName>
    </submittedName>
</protein>
<dbReference type="PANTHER" id="PTHR46889:SF4">
    <property type="entry name" value="TRANSPOSASE INSO FOR INSERTION SEQUENCE ELEMENT IS911B-RELATED"/>
    <property type="match status" value="1"/>
</dbReference>
<sequence>MRWRSRTKPAQPCITAELRDVGLWVNHKRVTRVMRVHRIVGLHLRKKVRTTVPGSSHQKVDDLLNRDFTADAPNQRYVGDITYLPACDGRFLYLATVLDLHSRRLAGWSIADHLRIELVTDALRAAVVTWDGDLTGAIFHSDHGPAARSSAHRVTGSRNRHGLQGIADDMIGVVLVLGPASPVDPDRTKTVLPSAAADPLSRSSVNREAVVDHRGRAGPGRPGSPPRPHH</sequence>
<evidence type="ECO:0000259" key="2">
    <source>
        <dbReference type="PROSITE" id="PS50994"/>
    </source>
</evidence>
<dbReference type="InterPro" id="IPR001584">
    <property type="entry name" value="Integrase_cat-core"/>
</dbReference>
<feature type="domain" description="Integrase catalytic" evidence="2">
    <location>
        <begin position="69"/>
        <end position="164"/>
    </location>
</feature>
<dbReference type="SUPFAM" id="SSF53098">
    <property type="entry name" value="Ribonuclease H-like"/>
    <property type="match status" value="1"/>
</dbReference>
<dbReference type="GO" id="GO:0003676">
    <property type="term" value="F:nucleic acid binding"/>
    <property type="evidence" value="ECO:0007669"/>
    <property type="project" value="InterPro"/>
</dbReference>
<dbReference type="GO" id="GO:0015074">
    <property type="term" value="P:DNA integration"/>
    <property type="evidence" value="ECO:0007669"/>
    <property type="project" value="InterPro"/>
</dbReference>
<organism evidence="3 4">
    <name type="scientific">Streptosporangium subroseum</name>
    <dbReference type="NCBI Taxonomy" id="106412"/>
    <lineage>
        <taxon>Bacteria</taxon>
        <taxon>Bacillati</taxon>
        <taxon>Actinomycetota</taxon>
        <taxon>Actinomycetes</taxon>
        <taxon>Streptosporangiales</taxon>
        <taxon>Streptosporangiaceae</taxon>
        <taxon>Streptosporangium</taxon>
    </lineage>
</organism>
<evidence type="ECO:0000313" key="3">
    <source>
        <dbReference type="EMBL" id="SNR96783.1"/>
    </source>
</evidence>
<keyword evidence="4" id="KW-1185">Reference proteome</keyword>
<dbReference type="EMBL" id="FZOD01000002">
    <property type="protein sequence ID" value="SNR96783.1"/>
    <property type="molecule type" value="Genomic_DNA"/>
</dbReference>